<organism evidence="1 2">
    <name type="scientific">Gigaspora margarita</name>
    <dbReference type="NCBI Taxonomy" id="4874"/>
    <lineage>
        <taxon>Eukaryota</taxon>
        <taxon>Fungi</taxon>
        <taxon>Fungi incertae sedis</taxon>
        <taxon>Mucoromycota</taxon>
        <taxon>Glomeromycotina</taxon>
        <taxon>Glomeromycetes</taxon>
        <taxon>Diversisporales</taxon>
        <taxon>Gigasporaceae</taxon>
        <taxon>Gigaspora</taxon>
    </lineage>
</organism>
<sequence length="376" mass="43383">MYNEESSPNINNNLSTEWITDFTLQDQININSPNIYNNPSTEWSADFTQVYEDQINNSLPTEWSMELAQNQTTISLPNVYNNPFIEWSTGFSQDQIIELSTKFTNNNPFMEWNKDFTQTNTSFSNIYNNSIIKLPAGITQNDVDQTNHDLSIEQTACFAQDRTNTSLHSINNTGITQYYEAQFNDLQQFDAKSVIEDKHQVSFVSRNKKRKERERCKKCNRKRFICDETSKKCRNCYEASLRVLSGNKLIDDFIELTQISYASFTRDSNLEFIPGLQQYHGITKHPETKNYIIVIEFAQNRDLHYFLNKNANTLSWLSSLIGKTNDGVIKFTDSKGTNISPTEINDQAFYSSRPLTPLISKALTLQSMRLNSNVIT</sequence>
<protein>
    <submittedName>
        <fullName evidence="1">36778_t:CDS:1</fullName>
    </submittedName>
</protein>
<feature type="non-terminal residue" evidence="1">
    <location>
        <position position="376"/>
    </location>
</feature>
<comment type="caution">
    <text evidence="1">The sequence shown here is derived from an EMBL/GenBank/DDBJ whole genome shotgun (WGS) entry which is preliminary data.</text>
</comment>
<evidence type="ECO:0000313" key="2">
    <source>
        <dbReference type="Proteomes" id="UP000789901"/>
    </source>
</evidence>
<reference evidence="1 2" key="1">
    <citation type="submission" date="2021-06" db="EMBL/GenBank/DDBJ databases">
        <authorList>
            <person name="Kallberg Y."/>
            <person name="Tangrot J."/>
            <person name="Rosling A."/>
        </authorList>
    </citation>
    <scope>NUCLEOTIDE SEQUENCE [LARGE SCALE GENOMIC DNA]</scope>
    <source>
        <strain evidence="1 2">120-4 pot B 10/14</strain>
    </source>
</reference>
<dbReference type="Proteomes" id="UP000789901">
    <property type="component" value="Unassembled WGS sequence"/>
</dbReference>
<accession>A0ABN7UE24</accession>
<name>A0ABN7UE24_GIGMA</name>
<keyword evidence="2" id="KW-1185">Reference proteome</keyword>
<proteinExistence type="predicted"/>
<evidence type="ECO:0000313" key="1">
    <source>
        <dbReference type="EMBL" id="CAG8556513.1"/>
    </source>
</evidence>
<gene>
    <name evidence="1" type="ORF">GMARGA_LOCUS4812</name>
</gene>
<dbReference type="EMBL" id="CAJVQB010001940">
    <property type="protein sequence ID" value="CAG8556513.1"/>
    <property type="molecule type" value="Genomic_DNA"/>
</dbReference>